<sequence length="180" mass="19120" precursor="true">MRLLLAVRCFFGVLFNGAFAERVQLLSSPAAEEQPPQRAPAAETAPPPAPPAPKRSDAISLLATLQREARFVDIVSEPLDGYSDAQVGAATREVLTDCGKVIRRMFALKPLVDSPEGESLEVPADYSSGRYRLTGNVSKPLPASGALLHAGWEATRCDLPAWTGGEEAALVIAPAEIEIA</sequence>
<dbReference type="Proteomes" id="UP000318478">
    <property type="component" value="Unassembled WGS sequence"/>
</dbReference>
<evidence type="ECO:0000256" key="2">
    <source>
        <dbReference type="SAM" id="SignalP"/>
    </source>
</evidence>
<evidence type="ECO:0000259" key="3">
    <source>
        <dbReference type="Pfam" id="PF10816"/>
    </source>
</evidence>
<dbReference type="AlphaFoldDB" id="A0A5C5XRM3"/>
<name>A0A5C5XRM3_9BACT</name>
<keyword evidence="2" id="KW-0732">Signal</keyword>
<feature type="region of interest" description="Disordered" evidence="1">
    <location>
        <begin position="30"/>
        <end position="55"/>
    </location>
</feature>
<dbReference type="RefSeq" id="WP_146591718.1">
    <property type="nucleotide sequence ID" value="NZ_SJPO01000018.1"/>
</dbReference>
<evidence type="ECO:0000256" key="1">
    <source>
        <dbReference type="SAM" id="MobiDB-lite"/>
    </source>
</evidence>
<comment type="caution">
    <text evidence="4">The sequence shown here is derived from an EMBL/GenBank/DDBJ whole genome shotgun (WGS) entry which is preliminary data.</text>
</comment>
<dbReference type="InterPro" id="IPR021212">
    <property type="entry name" value="DUF2760"/>
</dbReference>
<evidence type="ECO:0000313" key="5">
    <source>
        <dbReference type="Proteomes" id="UP000318478"/>
    </source>
</evidence>
<proteinExistence type="predicted"/>
<dbReference type="Pfam" id="PF10816">
    <property type="entry name" value="DUF2760"/>
    <property type="match status" value="1"/>
</dbReference>
<reference evidence="4 5" key="1">
    <citation type="submission" date="2019-02" db="EMBL/GenBank/DDBJ databases">
        <title>Deep-cultivation of Planctomycetes and their phenomic and genomic characterization uncovers novel biology.</title>
        <authorList>
            <person name="Wiegand S."/>
            <person name="Jogler M."/>
            <person name="Boedeker C."/>
            <person name="Pinto D."/>
            <person name="Vollmers J."/>
            <person name="Rivas-Marin E."/>
            <person name="Kohn T."/>
            <person name="Peeters S.H."/>
            <person name="Heuer A."/>
            <person name="Rast P."/>
            <person name="Oberbeckmann S."/>
            <person name="Bunk B."/>
            <person name="Jeske O."/>
            <person name="Meyerdierks A."/>
            <person name="Storesund J.E."/>
            <person name="Kallscheuer N."/>
            <person name="Luecker S."/>
            <person name="Lage O.M."/>
            <person name="Pohl T."/>
            <person name="Merkel B.J."/>
            <person name="Hornburger P."/>
            <person name="Mueller R.-W."/>
            <person name="Bruemmer F."/>
            <person name="Labrenz M."/>
            <person name="Spormann A.M."/>
            <person name="Op Den Camp H."/>
            <person name="Overmann J."/>
            <person name="Amann R."/>
            <person name="Jetten M.S.M."/>
            <person name="Mascher T."/>
            <person name="Medema M.H."/>
            <person name="Devos D.P."/>
            <person name="Kaster A.-K."/>
            <person name="Ovreas L."/>
            <person name="Rohde M."/>
            <person name="Galperin M.Y."/>
            <person name="Jogler C."/>
        </authorList>
    </citation>
    <scope>NUCLEOTIDE SEQUENCE [LARGE SCALE GENOMIC DNA]</scope>
    <source>
        <strain evidence="4 5">Pla123a</strain>
    </source>
</reference>
<dbReference type="OrthoDB" id="21395at2"/>
<protein>
    <recommendedName>
        <fullName evidence="3">DUF2760 domain-containing protein</fullName>
    </recommendedName>
</protein>
<feature type="chain" id="PRO_5022949722" description="DUF2760 domain-containing protein" evidence="2">
    <location>
        <begin position="21"/>
        <end position="180"/>
    </location>
</feature>
<accession>A0A5C5XRM3</accession>
<feature type="signal peptide" evidence="2">
    <location>
        <begin position="1"/>
        <end position="20"/>
    </location>
</feature>
<dbReference type="EMBL" id="SJPO01000018">
    <property type="protein sequence ID" value="TWT65886.1"/>
    <property type="molecule type" value="Genomic_DNA"/>
</dbReference>
<gene>
    <name evidence="4" type="ORF">Pla123a_47970</name>
</gene>
<organism evidence="4 5">
    <name type="scientific">Posidoniimonas polymericola</name>
    <dbReference type="NCBI Taxonomy" id="2528002"/>
    <lineage>
        <taxon>Bacteria</taxon>
        <taxon>Pseudomonadati</taxon>
        <taxon>Planctomycetota</taxon>
        <taxon>Planctomycetia</taxon>
        <taxon>Pirellulales</taxon>
        <taxon>Lacipirellulaceae</taxon>
        <taxon>Posidoniimonas</taxon>
    </lineage>
</organism>
<keyword evidence="5" id="KW-1185">Reference proteome</keyword>
<feature type="compositionally biased region" description="Low complexity" evidence="1">
    <location>
        <begin position="30"/>
        <end position="44"/>
    </location>
</feature>
<evidence type="ECO:0000313" key="4">
    <source>
        <dbReference type="EMBL" id="TWT65886.1"/>
    </source>
</evidence>
<feature type="domain" description="DUF2760" evidence="3">
    <location>
        <begin position="56"/>
        <end position="178"/>
    </location>
</feature>